<dbReference type="PATRIC" id="fig|1423734.3.peg.2306"/>
<name>X0PTN2_9LACO</name>
<dbReference type="EMBL" id="AZGA01000001">
    <property type="protein sequence ID" value="KRM36876.1"/>
    <property type="molecule type" value="Genomic_DNA"/>
</dbReference>
<keyword evidence="2" id="KW-1185">Reference proteome</keyword>
<accession>X0PTN2</accession>
<reference evidence="1 2" key="1">
    <citation type="journal article" date="2015" name="Genome Announc.">
        <title>Expanding the biotechnology potential of lactobacilli through comparative genomics of 213 strains and associated genera.</title>
        <authorList>
            <person name="Sun Z."/>
            <person name="Harris H.M."/>
            <person name="McCann A."/>
            <person name="Guo C."/>
            <person name="Argimon S."/>
            <person name="Zhang W."/>
            <person name="Yang X."/>
            <person name="Jeffery I.B."/>
            <person name="Cooney J.C."/>
            <person name="Kagawa T.F."/>
            <person name="Liu W."/>
            <person name="Song Y."/>
            <person name="Salvetti E."/>
            <person name="Wrobel A."/>
            <person name="Rasinkangas P."/>
            <person name="Parkhill J."/>
            <person name="Rea M.C."/>
            <person name="O'Sullivan O."/>
            <person name="Ritari J."/>
            <person name="Douillard F.P."/>
            <person name="Paul Ross R."/>
            <person name="Yang R."/>
            <person name="Briner A.E."/>
            <person name="Felis G.E."/>
            <person name="de Vos W.M."/>
            <person name="Barrangou R."/>
            <person name="Klaenhammer T.R."/>
            <person name="Caufield P.W."/>
            <person name="Cui Y."/>
            <person name="Zhang H."/>
            <person name="O'Toole P.W."/>
        </authorList>
    </citation>
    <scope>NUCLEOTIDE SEQUENCE [LARGE SCALE GENOMIC DNA]</scope>
    <source>
        <strain evidence="1 2">DSM 18527</strain>
    </source>
</reference>
<proteinExistence type="predicted"/>
<evidence type="ECO:0000313" key="2">
    <source>
        <dbReference type="Proteomes" id="UP000051236"/>
    </source>
</evidence>
<gene>
    <name evidence="1" type="ORF">FC83_GL002282</name>
</gene>
<comment type="caution">
    <text evidence="1">The sequence shown here is derived from an EMBL/GenBank/DDBJ whole genome shotgun (WGS) entry which is preliminary data.</text>
</comment>
<protein>
    <submittedName>
        <fullName evidence="1">Uncharacterized protein</fullName>
    </submittedName>
</protein>
<dbReference type="Proteomes" id="UP000051236">
    <property type="component" value="Unassembled WGS sequence"/>
</dbReference>
<dbReference type="STRING" id="1423734.FC83_GL002282"/>
<sequence length="99" mass="11304">MNIDADSSQMIASTLWFDSDNKLNNTVITTFIKYLYAQLLVGPKVDLPILAKVLREDFKTLGIEYLVLNKLEMNLTFWGVASDANFEKPETSNNEEKQQ</sequence>
<dbReference type="AlphaFoldDB" id="X0PTN2"/>
<evidence type="ECO:0000313" key="1">
    <source>
        <dbReference type="EMBL" id="KRM36876.1"/>
    </source>
</evidence>
<organism evidence="1 2">
    <name type="scientific">Agrilactobacillus composti DSM 18527 = JCM 14202</name>
    <dbReference type="NCBI Taxonomy" id="1423734"/>
    <lineage>
        <taxon>Bacteria</taxon>
        <taxon>Bacillati</taxon>
        <taxon>Bacillota</taxon>
        <taxon>Bacilli</taxon>
        <taxon>Lactobacillales</taxon>
        <taxon>Lactobacillaceae</taxon>
        <taxon>Agrilactobacillus</taxon>
    </lineage>
</organism>